<name>A0ABQ3G1L5_9BURK</name>
<comment type="caution">
    <text evidence="1">The sequence shown here is derived from an EMBL/GenBank/DDBJ whole genome shotgun (WGS) entry which is preliminary data.</text>
</comment>
<proteinExistence type="predicted"/>
<protein>
    <submittedName>
        <fullName evidence="1">Uncharacterized protein</fullName>
    </submittedName>
</protein>
<organism evidence="1 2">
    <name type="scientific">Pseudorhodoferax aquiterrae</name>
    <dbReference type="NCBI Taxonomy" id="747304"/>
    <lineage>
        <taxon>Bacteria</taxon>
        <taxon>Pseudomonadati</taxon>
        <taxon>Pseudomonadota</taxon>
        <taxon>Betaproteobacteria</taxon>
        <taxon>Burkholderiales</taxon>
        <taxon>Comamonadaceae</taxon>
    </lineage>
</organism>
<evidence type="ECO:0000313" key="2">
    <source>
        <dbReference type="Proteomes" id="UP000626210"/>
    </source>
</evidence>
<keyword evidence="2" id="KW-1185">Reference proteome</keyword>
<evidence type="ECO:0000313" key="1">
    <source>
        <dbReference type="EMBL" id="GHC82771.1"/>
    </source>
</evidence>
<gene>
    <name evidence="1" type="ORF">GCM10007320_26200</name>
</gene>
<sequence>MLRPPARLRLRSTAQLQSTRFSRATGSCTPLLSERLRPDCVLSYQWGAGVSLRCGCSRQRHPAQRITIEDMK</sequence>
<reference evidence="2" key="1">
    <citation type="journal article" date="2019" name="Int. J. Syst. Evol. Microbiol.">
        <title>The Global Catalogue of Microorganisms (GCM) 10K type strain sequencing project: providing services to taxonomists for standard genome sequencing and annotation.</title>
        <authorList>
            <consortium name="The Broad Institute Genomics Platform"/>
            <consortium name="The Broad Institute Genome Sequencing Center for Infectious Disease"/>
            <person name="Wu L."/>
            <person name="Ma J."/>
        </authorList>
    </citation>
    <scope>NUCLEOTIDE SEQUENCE [LARGE SCALE GENOMIC DNA]</scope>
    <source>
        <strain evidence="2">KCTC 23314</strain>
    </source>
</reference>
<dbReference type="EMBL" id="BMYK01000006">
    <property type="protein sequence ID" value="GHC82771.1"/>
    <property type="molecule type" value="Genomic_DNA"/>
</dbReference>
<dbReference type="Proteomes" id="UP000626210">
    <property type="component" value="Unassembled WGS sequence"/>
</dbReference>
<accession>A0ABQ3G1L5</accession>